<sequence length="91" mass="10109">VISPGFTTIMPWRGVQGEELPVFTVKEKLSLLGLELYEGKTSPPDYPSELISVMEKHGIGTDASIPTHINNIIERNYVKVESGRRSSLCLH</sequence>
<dbReference type="Pfam" id="PF01131">
    <property type="entry name" value="Topoisom_bac"/>
    <property type="match status" value="1"/>
</dbReference>
<reference evidence="4 5" key="1">
    <citation type="journal article" date="2015" name="Genome Biol. Evol.">
        <title>Comparative Genomics of a Bacterivorous Green Alga Reveals Evolutionary Causalities and Consequences of Phago-Mixotrophic Mode of Nutrition.</title>
        <authorList>
            <person name="Burns J.A."/>
            <person name="Paasch A."/>
            <person name="Narechania A."/>
            <person name="Kim E."/>
        </authorList>
    </citation>
    <scope>NUCLEOTIDE SEQUENCE [LARGE SCALE GENOMIC DNA]</scope>
    <source>
        <strain evidence="4 5">PLY_AMNH</strain>
    </source>
</reference>
<dbReference type="InterPro" id="IPR013824">
    <property type="entry name" value="Topo_IA_cen_sub1"/>
</dbReference>
<dbReference type="PANTHER" id="PTHR11390:SF20">
    <property type="entry name" value="DNA TOPOISOMERASE 3-BETA-1"/>
    <property type="match status" value="1"/>
</dbReference>
<dbReference type="AlphaFoldDB" id="A0AAE0GN38"/>
<accession>A0AAE0GN38</accession>
<dbReference type="EMBL" id="LGRX02003991">
    <property type="protein sequence ID" value="KAK3281154.1"/>
    <property type="molecule type" value="Genomic_DNA"/>
</dbReference>
<dbReference type="SUPFAM" id="SSF56712">
    <property type="entry name" value="Prokaryotic type I DNA topoisomerase"/>
    <property type="match status" value="1"/>
</dbReference>
<proteinExistence type="inferred from homology"/>
<feature type="domain" description="Topo IA-type catalytic" evidence="3">
    <location>
        <begin position="1"/>
        <end position="91"/>
    </location>
</feature>
<dbReference type="InterPro" id="IPR000380">
    <property type="entry name" value="Topo_IA"/>
</dbReference>
<dbReference type="InterPro" id="IPR023405">
    <property type="entry name" value="Topo_IA_core_domain"/>
</dbReference>
<comment type="function">
    <text evidence="2">Introduces a single-strand break via transesterification at a target site in duplex DNA. Releases the supercoiling and torsional tension of DNA introduced during the DNA replication and transcription by transiently cleaving and rejoining one strand of the DNA duplex. The scissile phosphodiester is attacked by the catalytic tyrosine of the enzyme, resulting in the formation of a DNA-(5'-phosphotyrosyl)-enzyme intermediate and the expulsion of a 3'-OH DNA strand.</text>
</comment>
<dbReference type="PANTHER" id="PTHR11390">
    <property type="entry name" value="PROKARYOTIC DNA TOPOISOMERASE"/>
    <property type="match status" value="1"/>
</dbReference>
<feature type="non-terminal residue" evidence="4">
    <location>
        <position position="1"/>
    </location>
</feature>
<comment type="catalytic activity">
    <reaction evidence="2">
        <text>ATP-independent breakage of single-stranded DNA, followed by passage and rejoining.</text>
        <dbReference type="EC" id="5.6.2.1"/>
    </reaction>
</comment>
<keyword evidence="2" id="KW-0799">Topoisomerase</keyword>
<name>A0AAE0GN38_9CHLO</name>
<comment type="caution">
    <text evidence="4">The sequence shown here is derived from an EMBL/GenBank/DDBJ whole genome shotgun (WGS) entry which is preliminary data.</text>
</comment>
<dbReference type="Gene3D" id="1.10.460.10">
    <property type="entry name" value="Topoisomerase I, domain 2"/>
    <property type="match status" value="1"/>
</dbReference>
<dbReference type="GO" id="GO:0003677">
    <property type="term" value="F:DNA binding"/>
    <property type="evidence" value="ECO:0007669"/>
    <property type="project" value="UniProtKB-KW"/>
</dbReference>
<evidence type="ECO:0000256" key="2">
    <source>
        <dbReference type="RuleBase" id="RU362092"/>
    </source>
</evidence>
<keyword evidence="5" id="KW-1185">Reference proteome</keyword>
<keyword evidence="2" id="KW-0238">DNA-binding</keyword>
<comment type="similarity">
    <text evidence="2">Belongs to the type IA topoisomerase family.</text>
</comment>
<evidence type="ECO:0000313" key="4">
    <source>
        <dbReference type="EMBL" id="KAK3281154.1"/>
    </source>
</evidence>
<organism evidence="4 5">
    <name type="scientific">Cymbomonas tetramitiformis</name>
    <dbReference type="NCBI Taxonomy" id="36881"/>
    <lineage>
        <taxon>Eukaryota</taxon>
        <taxon>Viridiplantae</taxon>
        <taxon>Chlorophyta</taxon>
        <taxon>Pyramimonadophyceae</taxon>
        <taxon>Pyramimonadales</taxon>
        <taxon>Pyramimonadaceae</taxon>
        <taxon>Cymbomonas</taxon>
    </lineage>
</organism>
<dbReference type="GO" id="GO:0006310">
    <property type="term" value="P:DNA recombination"/>
    <property type="evidence" value="ECO:0007669"/>
    <property type="project" value="TreeGrafter"/>
</dbReference>
<dbReference type="GO" id="GO:0006265">
    <property type="term" value="P:DNA topological change"/>
    <property type="evidence" value="ECO:0007669"/>
    <property type="project" value="InterPro"/>
</dbReference>
<protein>
    <recommendedName>
        <fullName evidence="2">DNA topoisomerase</fullName>
        <ecNumber evidence="2">5.6.2.1</ecNumber>
    </recommendedName>
</protein>
<dbReference type="PROSITE" id="PS52039">
    <property type="entry name" value="TOPO_IA_2"/>
    <property type="match status" value="1"/>
</dbReference>
<evidence type="ECO:0000313" key="5">
    <source>
        <dbReference type="Proteomes" id="UP001190700"/>
    </source>
</evidence>
<dbReference type="GO" id="GO:0003917">
    <property type="term" value="F:DNA topoisomerase type I (single strand cut, ATP-independent) activity"/>
    <property type="evidence" value="ECO:0007669"/>
    <property type="project" value="UniProtKB-EC"/>
</dbReference>
<gene>
    <name evidence="4" type="ORF">CYMTET_11040</name>
</gene>
<dbReference type="GO" id="GO:0006281">
    <property type="term" value="P:DNA repair"/>
    <property type="evidence" value="ECO:0007669"/>
    <property type="project" value="TreeGrafter"/>
</dbReference>
<evidence type="ECO:0000259" key="3">
    <source>
        <dbReference type="PROSITE" id="PS52039"/>
    </source>
</evidence>
<dbReference type="EC" id="5.6.2.1" evidence="2"/>
<evidence type="ECO:0000256" key="1">
    <source>
        <dbReference type="ARBA" id="ARBA00023235"/>
    </source>
</evidence>
<dbReference type="Proteomes" id="UP001190700">
    <property type="component" value="Unassembled WGS sequence"/>
</dbReference>
<dbReference type="InterPro" id="IPR013497">
    <property type="entry name" value="Topo_IA_cen"/>
</dbReference>
<dbReference type="GO" id="GO:0005634">
    <property type="term" value="C:nucleus"/>
    <property type="evidence" value="ECO:0007669"/>
    <property type="project" value="TreeGrafter"/>
</dbReference>
<keyword evidence="1 2" id="KW-0413">Isomerase</keyword>